<name>A0A8X7T8U7_CANPA</name>
<gene>
    <name evidence="2" type="ORF">FOB60_005226</name>
</gene>
<feature type="compositionally biased region" description="Low complexity" evidence="1">
    <location>
        <begin position="211"/>
        <end position="225"/>
    </location>
</feature>
<proteinExistence type="predicted"/>
<feature type="compositionally biased region" description="Basic and acidic residues" evidence="1">
    <location>
        <begin position="98"/>
        <end position="116"/>
    </location>
</feature>
<sequence length="898" mass="101271">MLTQSTLDNYYRSSRRKPPCNAFPVISHQIDIDRNEITTSTSLSTSSRTATSTTIKITPDSIDPTNIIITTATTTANKNANNNNYINNSSIENNNNKIKNDNRNSNRNDNDSKDKNINKTYVSAMNSVVVNNHSESTNVDSRNTVQNISVSSKDSDTATNNSSTDISSTKTDLECGASTSIRDCSGKTKENLKELRDKSSKKIKQHERQISTGSSESQEASSSQLNSIENDAEEYDFWKNLWHFSEECVVLDLDKDDFGETVVDKIQEIKKKVYQDCVRVRFKGKLYSTLVARYAERNFPQVKQSCCKMVMLYTSRFRANIKRLSSSEWARLRKELLALDNWLSTNADIYDKDYRDVIMALDSCKHGTSQSVHQVNEEHADEVISTNPIAALDSSASTKSSQLIVVTEKVDHSLTNNIGVVENVQEIPDNANLVAESVPAEETFRENAPEIGRVTRLCTPEVQYGGRRMCEATYIFEKCTRSLEDVSTLRNVDLSEIKPRPNSSPQFKSSVCLTKIDNEAVVPKTTDADPSKRDCALMVSSEKLVCARPSIPTDKLNQDLHPGVTVERGKVDYWEGNQLQSTDLIESISMEPRNVSIEDSSPLKSETVERFEELFDTKVKPFLPPSWQGQSPSESDPSFVFIQKEITEIARMKKKFKTDCQIEIGFFHQMFHHHLLCTGTDEGFTKRNEIEKKIYKRVLSLYYLVMGSLAQVGDQQNNVSHENLNAERLVALGEISNEVFRFLIQLLKKWDELPFCSIRYIRTTNQALDTLLQEIERKFGEVVESIDGVMSSPVNKGSETNGSSIQRKICLEKIKINENTKRGFPSKNEVNCVQHENAETNVSFVNVIKSSVPVTGSSEKRSETVIELGVKNAKEVNLVSNDTAQKKKKKKKKGWAYK</sequence>
<organism evidence="2 3">
    <name type="scientific">Candida parapsilosis</name>
    <name type="common">Yeast</name>
    <dbReference type="NCBI Taxonomy" id="5480"/>
    <lineage>
        <taxon>Eukaryota</taxon>
        <taxon>Fungi</taxon>
        <taxon>Dikarya</taxon>
        <taxon>Ascomycota</taxon>
        <taxon>Saccharomycotina</taxon>
        <taxon>Pichiomycetes</taxon>
        <taxon>Debaryomycetaceae</taxon>
        <taxon>Candida/Lodderomyces clade</taxon>
        <taxon>Candida</taxon>
    </lineage>
</organism>
<accession>A0A8X7T8U7</accession>
<feature type="compositionally biased region" description="Polar residues" evidence="1">
    <location>
        <begin position="134"/>
        <end position="170"/>
    </location>
</feature>
<feature type="region of interest" description="Disordered" evidence="1">
    <location>
        <begin position="195"/>
        <end position="225"/>
    </location>
</feature>
<dbReference type="EMBL" id="JABWAB010000011">
    <property type="protein sequence ID" value="KAF6044133.1"/>
    <property type="molecule type" value="Genomic_DNA"/>
</dbReference>
<evidence type="ECO:0000313" key="2">
    <source>
        <dbReference type="EMBL" id="KAF6044133.1"/>
    </source>
</evidence>
<protein>
    <submittedName>
        <fullName evidence="2">Uncharacterized protein</fullName>
    </submittedName>
</protein>
<feature type="region of interest" description="Disordered" evidence="1">
    <location>
        <begin position="78"/>
        <end position="116"/>
    </location>
</feature>
<reference evidence="2" key="1">
    <citation type="submission" date="2020-03" db="EMBL/GenBank/DDBJ databases">
        <title>FDA dAtabase for Regulatory Grade micrObial Sequences (FDA-ARGOS): Supporting development and validation of Infectious Disease Dx tests.</title>
        <authorList>
            <person name="Campos J."/>
            <person name="Goldberg B."/>
            <person name="Tallon L."/>
            <person name="Sadzewicz L."/>
            <person name="Vavikolanu K."/>
            <person name="Mehta A."/>
            <person name="Aluvathingal J."/>
            <person name="Nadendla S."/>
            <person name="Nandy P."/>
            <person name="Geyer C."/>
            <person name="Yan Y."/>
            <person name="Sichtig H."/>
        </authorList>
    </citation>
    <scope>NUCLEOTIDE SEQUENCE [LARGE SCALE GENOMIC DNA]</scope>
    <source>
        <strain evidence="2">FDAARGOS_652</strain>
    </source>
</reference>
<dbReference type="AlphaFoldDB" id="A0A8X7T8U7"/>
<feature type="compositionally biased region" description="Low complexity" evidence="1">
    <location>
        <begin position="78"/>
        <end position="97"/>
    </location>
</feature>
<dbReference type="Proteomes" id="UP000590412">
    <property type="component" value="Unassembled WGS sequence"/>
</dbReference>
<comment type="caution">
    <text evidence="2">The sequence shown here is derived from an EMBL/GenBank/DDBJ whole genome shotgun (WGS) entry which is preliminary data.</text>
</comment>
<evidence type="ECO:0000313" key="3">
    <source>
        <dbReference type="Proteomes" id="UP000590412"/>
    </source>
</evidence>
<dbReference type="OrthoDB" id="4025909at2759"/>
<feature type="region of interest" description="Disordered" evidence="1">
    <location>
        <begin position="134"/>
        <end position="172"/>
    </location>
</feature>
<evidence type="ECO:0000256" key="1">
    <source>
        <dbReference type="SAM" id="MobiDB-lite"/>
    </source>
</evidence>